<dbReference type="InterPro" id="IPR036291">
    <property type="entry name" value="NAD(P)-bd_dom_sf"/>
</dbReference>
<dbReference type="EMBL" id="CP034998">
    <property type="protein sequence ID" value="QAS78515.1"/>
    <property type="molecule type" value="Genomic_DNA"/>
</dbReference>
<evidence type="ECO:0000256" key="1">
    <source>
        <dbReference type="ARBA" id="ARBA00008331"/>
    </source>
</evidence>
<dbReference type="Pfam" id="PF01958">
    <property type="entry name" value="Asp_DH_C"/>
    <property type="match status" value="1"/>
</dbReference>
<dbReference type="GO" id="GO:0009435">
    <property type="term" value="P:NAD+ biosynthetic process"/>
    <property type="evidence" value="ECO:0007669"/>
    <property type="project" value="InterPro"/>
</dbReference>
<reference evidence="4 5" key="1">
    <citation type="submission" date="2019-01" db="EMBL/GenBank/DDBJ databases">
        <title>Genomic insights into the origins and evolution of symbiotic genes in the Phaseolus vulgaris microsymbionts.</title>
        <authorList>
            <person name="Tong W."/>
        </authorList>
    </citation>
    <scope>NUCLEOTIDE SEQUENCE [LARGE SCALE GENOMIC DNA]</scope>
    <source>
        <strain evidence="4 5">FH23</strain>
    </source>
</reference>
<protein>
    <submittedName>
        <fullName evidence="4">DUF108 domain-containing protein</fullName>
    </submittedName>
</protein>
<dbReference type="KEGG" id="rad:CO657_10725"/>
<name>A0AAE5WMK5_9HYPH</name>
<dbReference type="PANTHER" id="PTHR31873">
    <property type="entry name" value="L-ASPARTATE DEHYDROGENASE-RELATED"/>
    <property type="match status" value="1"/>
</dbReference>
<evidence type="ECO:0000313" key="4">
    <source>
        <dbReference type="EMBL" id="QAS78515.1"/>
    </source>
</evidence>
<keyword evidence="5" id="KW-1185">Reference proteome</keyword>
<sequence>MDGQSLDGASTFDARWSSRHRAVQRLAGHLIRLRTWSRWLCQRADYRAHRRGSRFGRQGAGRRRGFFCKEIQIVETNVVRIGLAGFGSSGRAVAAALVKGAIPGIGLAAVSARDLEKARAHLATLDASVPVVPLNELAGHCDLVVEAATGAAIPQIVDAVLPHGKDLICVSAGGFLAVPDLEQIAARHGARIQIASGAMPGLDILRSAKEGTIRSVHLKARVKPETLASEPYVLEQGLDFRQRRPEKPVCVFNGMATDAARHFPRHLNVAVSISLAGIGFDRTVIELWMDPDIPGAIHLLTIEADEIGLTMESRNLPSANPKTSRIVAPSILAALRERVATIRVGS</sequence>
<evidence type="ECO:0000313" key="5">
    <source>
        <dbReference type="Proteomes" id="UP000220927"/>
    </source>
</evidence>
<feature type="domain" description="Aspartate/homoserine dehydrogenase NAD-binding" evidence="3">
    <location>
        <begin position="85"/>
        <end position="193"/>
    </location>
</feature>
<accession>A0AAE5WMK5</accession>
<dbReference type="GO" id="GO:0050661">
    <property type="term" value="F:NADP binding"/>
    <property type="evidence" value="ECO:0007669"/>
    <property type="project" value="InterPro"/>
</dbReference>
<organism evidence="4 5">
    <name type="scientific">Rhizobium acidisoli</name>
    <dbReference type="NCBI Taxonomy" id="1538158"/>
    <lineage>
        <taxon>Bacteria</taxon>
        <taxon>Pseudomonadati</taxon>
        <taxon>Pseudomonadota</taxon>
        <taxon>Alphaproteobacteria</taxon>
        <taxon>Hyphomicrobiales</taxon>
        <taxon>Rhizobiaceae</taxon>
        <taxon>Rhizobium/Agrobacterium group</taxon>
        <taxon>Rhizobium</taxon>
    </lineage>
</organism>
<dbReference type="SUPFAM" id="SSF55347">
    <property type="entry name" value="Glyceraldehyde-3-phosphate dehydrogenase-like, C-terminal domain"/>
    <property type="match status" value="1"/>
</dbReference>
<dbReference type="GO" id="GO:0033735">
    <property type="term" value="F:aspartate dehydrogenase [NAD(P)+] activity"/>
    <property type="evidence" value="ECO:0007669"/>
    <property type="project" value="InterPro"/>
</dbReference>
<dbReference type="SUPFAM" id="SSF51735">
    <property type="entry name" value="NAD(P)-binding Rossmann-fold domains"/>
    <property type="match status" value="1"/>
</dbReference>
<evidence type="ECO:0000259" key="2">
    <source>
        <dbReference type="Pfam" id="PF01958"/>
    </source>
</evidence>
<dbReference type="Gene3D" id="3.30.360.10">
    <property type="entry name" value="Dihydrodipicolinate Reductase, domain 2"/>
    <property type="match status" value="1"/>
</dbReference>
<dbReference type="AlphaFoldDB" id="A0AAE5WMK5"/>
<dbReference type="InterPro" id="IPR002811">
    <property type="entry name" value="Asp_DH"/>
</dbReference>
<feature type="domain" description="Aspartate dehydrogenase" evidence="2">
    <location>
        <begin position="246"/>
        <end position="331"/>
    </location>
</feature>
<comment type="similarity">
    <text evidence="1">Belongs to the L-aspartate dehydrogenase family.</text>
</comment>
<evidence type="ECO:0000259" key="3">
    <source>
        <dbReference type="Pfam" id="PF03447"/>
    </source>
</evidence>
<proteinExistence type="inferred from homology"/>
<dbReference type="Gene3D" id="3.40.50.720">
    <property type="entry name" value="NAD(P)-binding Rossmann-like Domain"/>
    <property type="match status" value="1"/>
</dbReference>
<dbReference type="Proteomes" id="UP000220927">
    <property type="component" value="Chromosome"/>
</dbReference>
<dbReference type="Pfam" id="PF03447">
    <property type="entry name" value="NAD_binding_3"/>
    <property type="match status" value="1"/>
</dbReference>
<dbReference type="InterPro" id="IPR005106">
    <property type="entry name" value="Asp/hSer_DH_NAD-bd"/>
</dbReference>
<gene>
    <name evidence="4" type="ORF">CO657_10725</name>
</gene>
<dbReference type="PANTHER" id="PTHR31873:SF6">
    <property type="entry name" value="ASPARTATE DEHYDROGENASE DOMAIN-CONTAINING PROTEIN"/>
    <property type="match status" value="1"/>
</dbReference>